<name>A0A1G8T365_9ACTN</name>
<gene>
    <name evidence="3" type="ORF">SAMN05421869_11055</name>
</gene>
<evidence type="ECO:0000256" key="1">
    <source>
        <dbReference type="SAM" id="MobiDB-lite"/>
    </source>
</evidence>
<reference evidence="3 4" key="1">
    <citation type="submission" date="2016-10" db="EMBL/GenBank/DDBJ databases">
        <authorList>
            <person name="de Groot N.N."/>
        </authorList>
    </citation>
    <scope>NUCLEOTIDE SEQUENCE [LARGE SCALE GENOMIC DNA]</scope>
    <source>
        <strain evidence="3 4">CGMCC 4.6533</strain>
    </source>
</reference>
<proteinExistence type="predicted"/>
<evidence type="ECO:0000259" key="2">
    <source>
        <dbReference type="Pfam" id="PF12680"/>
    </source>
</evidence>
<dbReference type="Pfam" id="PF12680">
    <property type="entry name" value="SnoaL_2"/>
    <property type="match status" value="1"/>
</dbReference>
<keyword evidence="4" id="KW-1185">Reference proteome</keyword>
<dbReference type="Proteomes" id="UP000199202">
    <property type="component" value="Unassembled WGS sequence"/>
</dbReference>
<accession>A0A1G8T365</accession>
<protein>
    <submittedName>
        <fullName evidence="3">SnoaL-like domain-containing protein</fullName>
    </submittedName>
</protein>
<dbReference type="SUPFAM" id="SSF54427">
    <property type="entry name" value="NTF2-like"/>
    <property type="match status" value="1"/>
</dbReference>
<feature type="domain" description="SnoaL-like" evidence="2">
    <location>
        <begin position="32"/>
        <end position="124"/>
    </location>
</feature>
<dbReference type="Gene3D" id="3.10.450.50">
    <property type="match status" value="1"/>
</dbReference>
<organism evidence="3 4">
    <name type="scientific">Nonomuraea jiangxiensis</name>
    <dbReference type="NCBI Taxonomy" id="633440"/>
    <lineage>
        <taxon>Bacteria</taxon>
        <taxon>Bacillati</taxon>
        <taxon>Actinomycetota</taxon>
        <taxon>Actinomycetes</taxon>
        <taxon>Streptosporangiales</taxon>
        <taxon>Streptosporangiaceae</taxon>
        <taxon>Nonomuraea</taxon>
    </lineage>
</organism>
<feature type="region of interest" description="Disordered" evidence="1">
    <location>
        <begin position="1"/>
        <end position="22"/>
    </location>
</feature>
<dbReference type="InterPro" id="IPR032710">
    <property type="entry name" value="NTF2-like_dom_sf"/>
</dbReference>
<dbReference type="EMBL" id="FNDJ01000010">
    <property type="protein sequence ID" value="SDJ35926.1"/>
    <property type="molecule type" value="Genomic_DNA"/>
</dbReference>
<sequence length="131" mass="13748">MTAGCAGDPPPGPVESAQAAESAGAADVIAEARAYVDAVNSKDLDALVNSFAEKGEIIDVQRKITGHDAIRTWADGEVIGGTLRVLSADRRRADGQRLLVHWAPAGSSGWRAHYDFTVSDGKIATADLQYA</sequence>
<dbReference type="RefSeq" id="WP_176993326.1">
    <property type="nucleotide sequence ID" value="NZ_FNDJ01000010.1"/>
</dbReference>
<evidence type="ECO:0000313" key="4">
    <source>
        <dbReference type="Proteomes" id="UP000199202"/>
    </source>
</evidence>
<evidence type="ECO:0000313" key="3">
    <source>
        <dbReference type="EMBL" id="SDJ35926.1"/>
    </source>
</evidence>
<dbReference type="AlphaFoldDB" id="A0A1G8T365"/>
<dbReference type="InterPro" id="IPR037401">
    <property type="entry name" value="SnoaL-like"/>
</dbReference>